<dbReference type="GO" id="GO:0005634">
    <property type="term" value="C:nucleus"/>
    <property type="evidence" value="ECO:0007669"/>
    <property type="project" value="TreeGrafter"/>
</dbReference>
<dbReference type="GO" id="GO:0106300">
    <property type="term" value="P:protein-DNA covalent cross-linking repair"/>
    <property type="evidence" value="ECO:0007669"/>
    <property type="project" value="TreeGrafter"/>
</dbReference>
<protein>
    <submittedName>
        <fullName evidence="1">Testis expressed 264, ER-phagy receptor a</fullName>
    </submittedName>
</protein>
<dbReference type="InParanoid" id="A0A4W3GF34"/>
<reference evidence="1" key="5">
    <citation type="submission" date="2025-09" db="UniProtKB">
        <authorList>
            <consortium name="Ensembl"/>
        </authorList>
    </citation>
    <scope>IDENTIFICATION</scope>
</reference>
<dbReference type="Ensembl" id="ENSCMIT00000002043.1">
    <property type="protein sequence ID" value="ENSCMIP00000001968.1"/>
    <property type="gene ID" value="ENSCMIG00000001214.1"/>
</dbReference>
<dbReference type="Proteomes" id="UP000314986">
    <property type="component" value="Unassembled WGS sequence"/>
</dbReference>
<reference evidence="1" key="4">
    <citation type="submission" date="2025-08" db="UniProtKB">
        <authorList>
            <consortium name="Ensembl"/>
        </authorList>
    </citation>
    <scope>IDENTIFICATION</scope>
</reference>
<proteinExistence type="predicted"/>
<reference evidence="2" key="3">
    <citation type="journal article" date="2014" name="Nature">
        <title>Elephant shark genome provides unique insights into gnathostome evolution.</title>
        <authorList>
            <consortium name="International Elephant Shark Genome Sequencing Consortium"/>
            <person name="Venkatesh B."/>
            <person name="Lee A.P."/>
            <person name="Ravi V."/>
            <person name="Maurya A.K."/>
            <person name="Lian M.M."/>
            <person name="Swann J.B."/>
            <person name="Ohta Y."/>
            <person name="Flajnik M.F."/>
            <person name="Sutoh Y."/>
            <person name="Kasahara M."/>
            <person name="Hoon S."/>
            <person name="Gangu V."/>
            <person name="Roy S.W."/>
            <person name="Irimia M."/>
            <person name="Korzh V."/>
            <person name="Kondrychyn I."/>
            <person name="Lim Z.W."/>
            <person name="Tay B.H."/>
            <person name="Tohari S."/>
            <person name="Kong K.W."/>
            <person name="Ho S."/>
            <person name="Lorente-Galdos B."/>
            <person name="Quilez J."/>
            <person name="Marques-Bonet T."/>
            <person name="Raney B.J."/>
            <person name="Ingham P.W."/>
            <person name="Tay A."/>
            <person name="Hillier L.W."/>
            <person name="Minx P."/>
            <person name="Boehm T."/>
            <person name="Wilson R.K."/>
            <person name="Brenner S."/>
            <person name="Warren W.C."/>
        </authorList>
    </citation>
    <scope>NUCLEOTIDE SEQUENCE [LARGE SCALE GENOMIC DNA]</scope>
</reference>
<sequence>MSELWLLTVLALSLVSLLLVTVVALALYSGLLTRVRVSAGASPVRALTLAYKYSRGPYRQVGSLFTQSTSIGPELSCVGVYYDDPNQVPPEKQRCIIGSILSEGDEKPSEELVKLYEQFGFKIFSFPEVTHVVMTTFPFTTFLSLYLAMYKVYPVMNDYIKLIQPDLATRFMTTAIVAFDTAPGEGSWTCLSDQ</sequence>
<dbReference type="InterPro" id="IPR011256">
    <property type="entry name" value="Reg_factor_effector_dom_sf"/>
</dbReference>
<dbReference type="PANTHER" id="PTHR15949">
    <property type="entry name" value="TESTIS-EXPRESSED PROTEIN 264"/>
    <property type="match status" value="1"/>
</dbReference>
<dbReference type="GO" id="GO:0005657">
    <property type="term" value="C:replication fork"/>
    <property type="evidence" value="ECO:0007669"/>
    <property type="project" value="TreeGrafter"/>
</dbReference>
<dbReference type="Gene3D" id="3.20.80.10">
    <property type="entry name" value="Regulatory factor, effector binding domain"/>
    <property type="match status" value="1"/>
</dbReference>
<dbReference type="PANTHER" id="PTHR15949:SF3">
    <property type="entry name" value="TESTIS-EXPRESSED PROTEIN 264"/>
    <property type="match status" value="1"/>
</dbReference>
<dbReference type="GeneTree" id="ENSGT00390000016901"/>
<reference evidence="2" key="2">
    <citation type="journal article" date="2007" name="PLoS Biol.">
        <title>Survey sequencing and comparative analysis of the elephant shark (Callorhinchus milii) genome.</title>
        <authorList>
            <person name="Venkatesh B."/>
            <person name="Kirkness E.F."/>
            <person name="Loh Y.H."/>
            <person name="Halpern A.L."/>
            <person name="Lee A.P."/>
            <person name="Johnson J."/>
            <person name="Dandona N."/>
            <person name="Viswanathan L.D."/>
            <person name="Tay A."/>
            <person name="Venter J.C."/>
            <person name="Strausberg R.L."/>
            <person name="Brenner S."/>
        </authorList>
    </citation>
    <scope>NUCLEOTIDE SEQUENCE [LARGE SCALE GENOMIC DNA]</scope>
</reference>
<evidence type="ECO:0000313" key="1">
    <source>
        <dbReference type="Ensembl" id="ENSCMIP00000001968.1"/>
    </source>
</evidence>
<dbReference type="GO" id="GO:0061709">
    <property type="term" value="P:reticulophagy"/>
    <property type="evidence" value="ECO:0007669"/>
    <property type="project" value="TreeGrafter"/>
</dbReference>
<dbReference type="AlphaFoldDB" id="A0A4W3GF34"/>
<dbReference type="GO" id="GO:0000421">
    <property type="term" value="C:autophagosome membrane"/>
    <property type="evidence" value="ECO:0007669"/>
    <property type="project" value="TreeGrafter"/>
</dbReference>
<dbReference type="STRING" id="7868.ENSCMIP00000001968"/>
<organism evidence="1 2">
    <name type="scientific">Callorhinchus milii</name>
    <name type="common">Ghost shark</name>
    <dbReference type="NCBI Taxonomy" id="7868"/>
    <lineage>
        <taxon>Eukaryota</taxon>
        <taxon>Metazoa</taxon>
        <taxon>Chordata</taxon>
        <taxon>Craniata</taxon>
        <taxon>Vertebrata</taxon>
        <taxon>Chondrichthyes</taxon>
        <taxon>Holocephali</taxon>
        <taxon>Chimaeriformes</taxon>
        <taxon>Callorhinchidae</taxon>
        <taxon>Callorhinchus</taxon>
    </lineage>
</organism>
<evidence type="ECO:0000313" key="2">
    <source>
        <dbReference type="Proteomes" id="UP000314986"/>
    </source>
</evidence>
<dbReference type="SUPFAM" id="SSF55136">
    <property type="entry name" value="Probable bacterial effector-binding domain"/>
    <property type="match status" value="1"/>
</dbReference>
<reference evidence="2" key="1">
    <citation type="journal article" date="2006" name="Science">
        <title>Ancient noncoding elements conserved in the human genome.</title>
        <authorList>
            <person name="Venkatesh B."/>
            <person name="Kirkness E.F."/>
            <person name="Loh Y.H."/>
            <person name="Halpern A.L."/>
            <person name="Lee A.P."/>
            <person name="Johnson J."/>
            <person name="Dandona N."/>
            <person name="Viswanathan L.D."/>
            <person name="Tay A."/>
            <person name="Venter J.C."/>
            <person name="Strausberg R.L."/>
            <person name="Brenner S."/>
        </authorList>
    </citation>
    <scope>NUCLEOTIDE SEQUENCE [LARGE SCALE GENOMIC DNA]</scope>
</reference>
<name>A0A4W3GF34_CALMI</name>
<dbReference type="GO" id="GO:0005789">
    <property type="term" value="C:endoplasmic reticulum membrane"/>
    <property type="evidence" value="ECO:0007669"/>
    <property type="project" value="TreeGrafter"/>
</dbReference>
<keyword evidence="2" id="KW-1185">Reference proteome</keyword>
<accession>A0A4W3GF34</accession>